<dbReference type="Gramene" id="C.cajan_19767.t">
    <property type="protein sequence ID" value="C.cajan_19767.t"/>
    <property type="gene ID" value="C.cajan_19767"/>
</dbReference>
<dbReference type="PANTHER" id="PTHR11439:SF470">
    <property type="entry name" value="CYSTEINE-RICH RLK (RECEPTOR-LIKE PROTEIN KINASE) 8"/>
    <property type="match status" value="1"/>
</dbReference>
<reference evidence="1 2" key="1">
    <citation type="journal article" date="2012" name="Nat. Biotechnol.">
        <title>Draft genome sequence of pigeonpea (Cajanus cajan), an orphan legume crop of resource-poor farmers.</title>
        <authorList>
            <person name="Varshney R.K."/>
            <person name="Chen W."/>
            <person name="Li Y."/>
            <person name="Bharti A.K."/>
            <person name="Saxena R.K."/>
            <person name="Schlueter J.A."/>
            <person name="Donoghue M.T."/>
            <person name="Azam S."/>
            <person name="Fan G."/>
            <person name="Whaley A.M."/>
            <person name="Farmer A.D."/>
            <person name="Sheridan J."/>
            <person name="Iwata A."/>
            <person name="Tuteja R."/>
            <person name="Penmetsa R.V."/>
            <person name="Wu W."/>
            <person name="Upadhyaya H.D."/>
            <person name="Yang S.P."/>
            <person name="Shah T."/>
            <person name="Saxena K.B."/>
            <person name="Michael T."/>
            <person name="McCombie W.R."/>
            <person name="Yang B."/>
            <person name="Zhang G."/>
            <person name="Yang H."/>
            <person name="Wang J."/>
            <person name="Spillane C."/>
            <person name="Cook D.R."/>
            <person name="May G.D."/>
            <person name="Xu X."/>
            <person name="Jackson S.A."/>
        </authorList>
    </citation>
    <scope>NUCLEOTIDE SEQUENCE [LARGE SCALE GENOMIC DNA]</scope>
    <source>
        <strain evidence="2">cv. Asha</strain>
    </source>
</reference>
<accession>A0A151U9X3</accession>
<name>A0A151U9X3_CAJCA</name>
<keyword evidence="2" id="KW-1185">Reference proteome</keyword>
<dbReference type="CDD" id="cd09272">
    <property type="entry name" value="RNase_HI_RT_Ty1"/>
    <property type="match status" value="1"/>
</dbReference>
<organism evidence="1 2">
    <name type="scientific">Cajanus cajan</name>
    <name type="common">Pigeon pea</name>
    <name type="synonym">Cajanus indicus</name>
    <dbReference type="NCBI Taxonomy" id="3821"/>
    <lineage>
        <taxon>Eukaryota</taxon>
        <taxon>Viridiplantae</taxon>
        <taxon>Streptophyta</taxon>
        <taxon>Embryophyta</taxon>
        <taxon>Tracheophyta</taxon>
        <taxon>Spermatophyta</taxon>
        <taxon>Magnoliopsida</taxon>
        <taxon>eudicotyledons</taxon>
        <taxon>Gunneridae</taxon>
        <taxon>Pentapetalae</taxon>
        <taxon>rosids</taxon>
        <taxon>fabids</taxon>
        <taxon>Fabales</taxon>
        <taxon>Fabaceae</taxon>
        <taxon>Papilionoideae</taxon>
        <taxon>50 kb inversion clade</taxon>
        <taxon>NPAAA clade</taxon>
        <taxon>indigoferoid/millettioid clade</taxon>
        <taxon>Phaseoleae</taxon>
        <taxon>Cajanus</taxon>
    </lineage>
</organism>
<dbReference type="Proteomes" id="UP000075243">
    <property type="component" value="Chromosome 1"/>
</dbReference>
<gene>
    <name evidence="1" type="ORF">KK1_020349</name>
</gene>
<dbReference type="EMBL" id="CM003603">
    <property type="protein sequence ID" value="KYP76124.1"/>
    <property type="molecule type" value="Genomic_DNA"/>
</dbReference>
<dbReference type="AlphaFoldDB" id="A0A151U9X3"/>
<protein>
    <recommendedName>
        <fullName evidence="3">Retrovirus-related Pol polyprotein from transposon TNT 1-94</fullName>
    </recommendedName>
</protein>
<evidence type="ECO:0000313" key="2">
    <source>
        <dbReference type="Proteomes" id="UP000075243"/>
    </source>
</evidence>
<sequence length="124" mass="14204">MDNIILSRNNLSEISHITFLLNQTFKIYLTFTRPGIAYVVQDLSQFVHYRVALRNLRYLKQSLVAGIFLLSSCSLQLEGFCDSDWAGFCETRRSITGFYLISWKSKKQATVSRSSSEVEYCALA</sequence>
<evidence type="ECO:0000313" key="1">
    <source>
        <dbReference type="EMBL" id="KYP76124.1"/>
    </source>
</evidence>
<evidence type="ECO:0008006" key="3">
    <source>
        <dbReference type="Google" id="ProtNLM"/>
    </source>
</evidence>
<proteinExistence type="predicted"/>
<dbReference type="PANTHER" id="PTHR11439">
    <property type="entry name" value="GAG-POL-RELATED RETROTRANSPOSON"/>
    <property type="match status" value="1"/>
</dbReference>